<dbReference type="FunFam" id="2.130.10.10:FF:000378">
    <property type="entry name" value="U3 small nucleolar RNA-associated protein 7"/>
    <property type="match status" value="1"/>
</dbReference>
<dbReference type="InterPro" id="IPR019775">
    <property type="entry name" value="WD40_repeat_CS"/>
</dbReference>
<dbReference type="OMA" id="EFLPYHW"/>
<evidence type="ECO:0000256" key="1">
    <source>
        <dbReference type="ARBA" id="ARBA00004604"/>
    </source>
</evidence>
<dbReference type="AlphaFoldDB" id="A0A9Q0M9D3"/>
<dbReference type="SMART" id="SM01033">
    <property type="entry name" value="BING4CT"/>
    <property type="match status" value="1"/>
</dbReference>
<keyword evidence="10" id="KW-1185">Reference proteome</keyword>
<dbReference type="PANTHER" id="PTHR14085">
    <property type="entry name" value="WD-REPEAT PROTEIN BING4"/>
    <property type="match status" value="1"/>
</dbReference>
<evidence type="ECO:0000313" key="10">
    <source>
        <dbReference type="Proteomes" id="UP001142055"/>
    </source>
</evidence>
<gene>
    <name evidence="9" type="ORF">RDWZM_000027</name>
</gene>
<keyword evidence="3 6" id="KW-0853">WD repeat</keyword>
<dbReference type="InterPro" id="IPR001680">
    <property type="entry name" value="WD40_rpt"/>
</dbReference>
<dbReference type="InterPro" id="IPR036322">
    <property type="entry name" value="WD40_repeat_dom_sf"/>
</dbReference>
<dbReference type="OrthoDB" id="10251154at2759"/>
<evidence type="ECO:0000256" key="3">
    <source>
        <dbReference type="ARBA" id="ARBA00022574"/>
    </source>
</evidence>
<dbReference type="Gene3D" id="2.130.10.10">
    <property type="entry name" value="YVTN repeat-like/Quinoprotein amine dehydrogenase"/>
    <property type="match status" value="1"/>
</dbReference>
<evidence type="ECO:0000256" key="4">
    <source>
        <dbReference type="ARBA" id="ARBA00022737"/>
    </source>
</evidence>
<keyword evidence="2" id="KW-0698">rRNA processing</keyword>
<reference evidence="9" key="1">
    <citation type="submission" date="2022-12" db="EMBL/GenBank/DDBJ databases">
        <title>Genome assemblies of Blomia tropicalis.</title>
        <authorList>
            <person name="Cui Y."/>
        </authorList>
    </citation>
    <scope>NUCLEOTIDE SEQUENCE</scope>
    <source>
        <tissue evidence="9">Adult mites</tissue>
    </source>
</reference>
<name>A0A9Q0M9D3_BLOTA</name>
<keyword evidence="5" id="KW-0539">Nucleus</keyword>
<accession>A0A9Q0M9D3</accession>
<evidence type="ECO:0000256" key="7">
    <source>
        <dbReference type="SAM" id="MobiDB-lite"/>
    </source>
</evidence>
<dbReference type="GO" id="GO:0030686">
    <property type="term" value="C:90S preribosome"/>
    <property type="evidence" value="ECO:0007669"/>
    <property type="project" value="TreeGrafter"/>
</dbReference>
<proteinExistence type="predicted"/>
<dbReference type="InterPro" id="IPR012952">
    <property type="entry name" value="BING4_C_dom"/>
</dbReference>
<comment type="subcellular location">
    <subcellularLocation>
        <location evidence="1">Nucleus</location>
        <location evidence="1">Nucleolus</location>
    </subcellularLocation>
</comment>
<dbReference type="Proteomes" id="UP001142055">
    <property type="component" value="Chromosome 1"/>
</dbReference>
<protein>
    <recommendedName>
        <fullName evidence="8">BING4 C-terminal domain-containing protein</fullName>
    </recommendedName>
</protein>
<dbReference type="InterPro" id="IPR015943">
    <property type="entry name" value="WD40/YVTN_repeat-like_dom_sf"/>
</dbReference>
<dbReference type="SMART" id="SM00320">
    <property type="entry name" value="WD40"/>
    <property type="match status" value="5"/>
</dbReference>
<evidence type="ECO:0000259" key="8">
    <source>
        <dbReference type="SMART" id="SM01033"/>
    </source>
</evidence>
<feature type="domain" description="BING4 C-terminal" evidence="8">
    <location>
        <begin position="303"/>
        <end position="384"/>
    </location>
</feature>
<dbReference type="PROSITE" id="PS00678">
    <property type="entry name" value="WD_REPEATS_1"/>
    <property type="match status" value="1"/>
</dbReference>
<evidence type="ECO:0000256" key="2">
    <source>
        <dbReference type="ARBA" id="ARBA00022552"/>
    </source>
</evidence>
<dbReference type="SUPFAM" id="SSF50978">
    <property type="entry name" value="WD40 repeat-like"/>
    <property type="match status" value="1"/>
</dbReference>
<dbReference type="Pfam" id="PF08149">
    <property type="entry name" value="BING4CT"/>
    <property type="match status" value="1"/>
</dbReference>
<keyword evidence="4" id="KW-0677">Repeat</keyword>
<dbReference type="Pfam" id="PF00400">
    <property type="entry name" value="WD40"/>
    <property type="match status" value="1"/>
</dbReference>
<evidence type="ECO:0000256" key="5">
    <source>
        <dbReference type="ARBA" id="ARBA00023242"/>
    </source>
</evidence>
<dbReference type="EMBL" id="JAPWDV010000001">
    <property type="protein sequence ID" value="KAJ6221482.1"/>
    <property type="molecule type" value="Genomic_DNA"/>
</dbReference>
<dbReference type="GO" id="GO:0000462">
    <property type="term" value="P:maturation of SSU-rRNA from tricistronic rRNA transcript (SSU-rRNA, 5.8S rRNA, LSU-rRNA)"/>
    <property type="evidence" value="ECO:0007669"/>
    <property type="project" value="TreeGrafter"/>
</dbReference>
<dbReference type="InterPro" id="IPR040315">
    <property type="entry name" value="WDR46/Utp7"/>
</dbReference>
<organism evidence="9 10">
    <name type="scientific">Blomia tropicalis</name>
    <name type="common">Mite</name>
    <dbReference type="NCBI Taxonomy" id="40697"/>
    <lineage>
        <taxon>Eukaryota</taxon>
        <taxon>Metazoa</taxon>
        <taxon>Ecdysozoa</taxon>
        <taxon>Arthropoda</taxon>
        <taxon>Chelicerata</taxon>
        <taxon>Arachnida</taxon>
        <taxon>Acari</taxon>
        <taxon>Acariformes</taxon>
        <taxon>Sarcoptiformes</taxon>
        <taxon>Astigmata</taxon>
        <taxon>Glycyphagoidea</taxon>
        <taxon>Echimyopodidae</taxon>
        <taxon>Blomia</taxon>
    </lineage>
</organism>
<dbReference type="GO" id="GO:0032040">
    <property type="term" value="C:small-subunit processome"/>
    <property type="evidence" value="ECO:0007669"/>
    <property type="project" value="TreeGrafter"/>
</dbReference>
<comment type="caution">
    <text evidence="9">The sequence shown here is derived from an EMBL/GenBank/DDBJ whole genome shotgun (WGS) entry which is preliminary data.</text>
</comment>
<dbReference type="PROSITE" id="PS50082">
    <property type="entry name" value="WD_REPEATS_2"/>
    <property type="match status" value="1"/>
</dbReference>
<dbReference type="PANTHER" id="PTHR14085:SF3">
    <property type="entry name" value="WD REPEAT-CONTAINING PROTEIN 46"/>
    <property type="match status" value="1"/>
</dbReference>
<sequence length="421" mass="48119">MSARKVKKVAFSKDEIQYFFKEESGLLEADDNEETYQITQKEIVKAVDITSATKHFDLSLPHLGPYKLDYFRNGRSLLLGGRNGHVAAFDWVTKDLKCEFNVKESVHAVQWLHMPTMFAVAQSKWTYVYDDKGTEIHCLKRFFQSYELDFLPYHFLLVGASENGYLSWLDISIGELVANLHMKKSPRVTALTHNPANAISITGHPNGTVRMWSPNVSEPLVSLLCHPSPVRDIAVDKRGNYMVTTASDRSVRIWDIRNYKCVQHFKVQNIPSKIDMSQRDLLAVSSGDLVEVFKLNSEEIRKPYMRHRLDNHQSAISSIRFCPYEDVLGVGHSGGFTSLLIPGSGEPNFDALEANPYMSRTQRREMEVKALLEKVSYEMITLDANFLAKVSNKKRAPKITLEQKRKLKFKNSSKTNKKKKH</sequence>
<feature type="repeat" description="WD" evidence="6">
    <location>
        <begin position="223"/>
        <end position="264"/>
    </location>
</feature>
<evidence type="ECO:0000256" key="6">
    <source>
        <dbReference type="PROSITE-ProRule" id="PRU00221"/>
    </source>
</evidence>
<feature type="compositionally biased region" description="Basic residues" evidence="7">
    <location>
        <begin position="405"/>
        <end position="421"/>
    </location>
</feature>
<evidence type="ECO:0000313" key="9">
    <source>
        <dbReference type="EMBL" id="KAJ6221482.1"/>
    </source>
</evidence>
<feature type="region of interest" description="Disordered" evidence="7">
    <location>
        <begin position="397"/>
        <end position="421"/>
    </location>
</feature>
<dbReference type="PROSITE" id="PS50294">
    <property type="entry name" value="WD_REPEATS_REGION"/>
    <property type="match status" value="1"/>
</dbReference>